<keyword evidence="3" id="KW-1185">Reference proteome</keyword>
<feature type="region of interest" description="Disordered" evidence="1">
    <location>
        <begin position="81"/>
        <end position="117"/>
    </location>
</feature>
<gene>
    <name evidence="2" type="ORF">GTS_42750</name>
</gene>
<sequence>MPKHVDVWIGDRGQHPIGHLGGGHPQLGVHTGDDHVEPFEQFLFLVDATVGKDVDLDPGKDAEWREFAVELGHQVQLPPQSLRGEAVGNGEAATGTTLSSVAVGSSYSPQEPRSRWK</sequence>
<dbReference type="EMBL" id="BJFL01000027">
    <property type="protein sequence ID" value="GDY32642.1"/>
    <property type="molecule type" value="Genomic_DNA"/>
</dbReference>
<organism evidence="2 3">
    <name type="scientific">Gandjariella thermophila</name>
    <dbReference type="NCBI Taxonomy" id="1931992"/>
    <lineage>
        <taxon>Bacteria</taxon>
        <taxon>Bacillati</taxon>
        <taxon>Actinomycetota</taxon>
        <taxon>Actinomycetes</taxon>
        <taxon>Pseudonocardiales</taxon>
        <taxon>Pseudonocardiaceae</taxon>
        <taxon>Gandjariella</taxon>
    </lineage>
</organism>
<protein>
    <submittedName>
        <fullName evidence="2">Uncharacterized protein</fullName>
    </submittedName>
</protein>
<accession>A0A4D4JBC8</accession>
<feature type="compositionally biased region" description="Polar residues" evidence="1">
    <location>
        <begin position="94"/>
        <end position="111"/>
    </location>
</feature>
<dbReference type="Proteomes" id="UP000298860">
    <property type="component" value="Unassembled WGS sequence"/>
</dbReference>
<reference evidence="3" key="1">
    <citation type="submission" date="2019-04" db="EMBL/GenBank/DDBJ databases">
        <title>Draft genome sequence of Pseudonocardiaceae bacterium SL3-2-4.</title>
        <authorList>
            <person name="Ningsih F."/>
            <person name="Yokota A."/>
            <person name="Sakai Y."/>
            <person name="Nanatani K."/>
            <person name="Yabe S."/>
            <person name="Oetari A."/>
            <person name="Sjamsuridzal W."/>
        </authorList>
    </citation>
    <scope>NUCLEOTIDE SEQUENCE [LARGE SCALE GENOMIC DNA]</scope>
    <source>
        <strain evidence="3">SL3-2-4</strain>
    </source>
</reference>
<name>A0A4D4JBC8_9PSEU</name>
<evidence type="ECO:0000313" key="3">
    <source>
        <dbReference type="Proteomes" id="UP000298860"/>
    </source>
</evidence>
<comment type="caution">
    <text evidence="2">The sequence shown here is derived from an EMBL/GenBank/DDBJ whole genome shotgun (WGS) entry which is preliminary data.</text>
</comment>
<proteinExistence type="predicted"/>
<dbReference type="AlphaFoldDB" id="A0A4D4JBC8"/>
<evidence type="ECO:0000313" key="2">
    <source>
        <dbReference type="EMBL" id="GDY32642.1"/>
    </source>
</evidence>
<evidence type="ECO:0000256" key="1">
    <source>
        <dbReference type="SAM" id="MobiDB-lite"/>
    </source>
</evidence>